<dbReference type="GO" id="GO:0005576">
    <property type="term" value="C:extracellular region"/>
    <property type="evidence" value="ECO:0007669"/>
    <property type="project" value="UniProtKB-SubCell"/>
</dbReference>
<gene>
    <name evidence="7" type="ORF">RIF29_23274</name>
</gene>
<comment type="caution">
    <text evidence="7">The sequence shown here is derived from an EMBL/GenBank/DDBJ whole genome shotgun (WGS) entry which is preliminary data.</text>
</comment>
<dbReference type="SUPFAM" id="SSF50630">
    <property type="entry name" value="Acid proteases"/>
    <property type="match status" value="1"/>
</dbReference>
<reference evidence="7 8" key="1">
    <citation type="submission" date="2024-01" db="EMBL/GenBank/DDBJ databases">
        <title>The genomes of 5 underutilized Papilionoideae crops provide insights into root nodulation and disease resistanc.</title>
        <authorList>
            <person name="Yuan L."/>
        </authorList>
    </citation>
    <scope>NUCLEOTIDE SEQUENCE [LARGE SCALE GENOMIC DNA]</scope>
    <source>
        <strain evidence="7">ZHUSHIDOU_FW_LH</strain>
        <tissue evidence="7">Leaf</tissue>
    </source>
</reference>
<dbReference type="InterPro" id="IPR032799">
    <property type="entry name" value="TAXi_C"/>
</dbReference>
<dbReference type="EMBL" id="JAYWIO010000004">
    <property type="protein sequence ID" value="KAK7270261.1"/>
    <property type="molecule type" value="Genomic_DNA"/>
</dbReference>
<dbReference type="PROSITE" id="PS51257">
    <property type="entry name" value="PROKAR_LIPOPROTEIN"/>
    <property type="match status" value="1"/>
</dbReference>
<evidence type="ECO:0000256" key="4">
    <source>
        <dbReference type="ARBA" id="ARBA00022729"/>
    </source>
</evidence>
<keyword evidence="3" id="KW-0964">Secreted</keyword>
<dbReference type="InterPro" id="IPR021109">
    <property type="entry name" value="Peptidase_aspartic_dom_sf"/>
</dbReference>
<proteinExistence type="inferred from homology"/>
<dbReference type="GO" id="GO:0006508">
    <property type="term" value="P:proteolysis"/>
    <property type="evidence" value="ECO:0007669"/>
    <property type="project" value="InterPro"/>
</dbReference>
<dbReference type="Pfam" id="PF14543">
    <property type="entry name" value="TAXi_N"/>
    <property type="match status" value="1"/>
</dbReference>
<dbReference type="Pfam" id="PF14541">
    <property type="entry name" value="TAXi_C"/>
    <property type="match status" value="1"/>
</dbReference>
<feature type="domain" description="Peptidase A1" evidence="6">
    <location>
        <begin position="48"/>
        <end position="464"/>
    </location>
</feature>
<dbReference type="PROSITE" id="PS51767">
    <property type="entry name" value="PEPTIDASE_A1"/>
    <property type="match status" value="1"/>
</dbReference>
<dbReference type="FunFam" id="2.40.70.10:FF:000041">
    <property type="entry name" value="Basic 7S globulin"/>
    <property type="match status" value="1"/>
</dbReference>
<dbReference type="Proteomes" id="UP001372338">
    <property type="component" value="Unassembled WGS sequence"/>
</dbReference>
<evidence type="ECO:0000256" key="3">
    <source>
        <dbReference type="ARBA" id="ARBA00022525"/>
    </source>
</evidence>
<comment type="subcellular location">
    <subcellularLocation>
        <location evidence="1">Secreted</location>
        <location evidence="1">Extracellular space</location>
    </subcellularLocation>
</comment>
<evidence type="ECO:0000256" key="1">
    <source>
        <dbReference type="ARBA" id="ARBA00004239"/>
    </source>
</evidence>
<organism evidence="7 8">
    <name type="scientific">Crotalaria pallida</name>
    <name type="common">Smooth rattlebox</name>
    <name type="synonym">Crotalaria striata</name>
    <dbReference type="NCBI Taxonomy" id="3830"/>
    <lineage>
        <taxon>Eukaryota</taxon>
        <taxon>Viridiplantae</taxon>
        <taxon>Streptophyta</taxon>
        <taxon>Embryophyta</taxon>
        <taxon>Tracheophyta</taxon>
        <taxon>Spermatophyta</taxon>
        <taxon>Magnoliopsida</taxon>
        <taxon>eudicotyledons</taxon>
        <taxon>Gunneridae</taxon>
        <taxon>Pentapetalae</taxon>
        <taxon>rosids</taxon>
        <taxon>fabids</taxon>
        <taxon>Fabales</taxon>
        <taxon>Fabaceae</taxon>
        <taxon>Papilionoideae</taxon>
        <taxon>50 kb inversion clade</taxon>
        <taxon>genistoids sensu lato</taxon>
        <taxon>core genistoids</taxon>
        <taxon>Crotalarieae</taxon>
        <taxon>Crotalaria</taxon>
    </lineage>
</organism>
<evidence type="ECO:0000259" key="6">
    <source>
        <dbReference type="PROSITE" id="PS51767"/>
    </source>
</evidence>
<dbReference type="Gene3D" id="2.40.70.10">
    <property type="entry name" value="Acid Proteases"/>
    <property type="match status" value="2"/>
</dbReference>
<accession>A0AAN9F7E8</accession>
<evidence type="ECO:0000256" key="5">
    <source>
        <dbReference type="SAM" id="SignalP"/>
    </source>
</evidence>
<keyword evidence="4 5" id="KW-0732">Signal</keyword>
<dbReference type="InterPro" id="IPR033121">
    <property type="entry name" value="PEPTIDASE_A1"/>
</dbReference>
<dbReference type="InterPro" id="IPR001461">
    <property type="entry name" value="Aspartic_peptidase_A1"/>
</dbReference>
<name>A0AAN9F7E8_CROPI</name>
<evidence type="ECO:0000256" key="2">
    <source>
        <dbReference type="ARBA" id="ARBA00007447"/>
    </source>
</evidence>
<dbReference type="PANTHER" id="PTHR47965">
    <property type="entry name" value="ASPARTYL PROTEASE-RELATED"/>
    <property type="match status" value="1"/>
</dbReference>
<feature type="chain" id="PRO_5042812339" description="Peptidase A1 domain-containing protein" evidence="5">
    <location>
        <begin position="21"/>
        <end position="482"/>
    </location>
</feature>
<dbReference type="AlphaFoldDB" id="A0AAN9F7E8"/>
<keyword evidence="8" id="KW-1185">Reference proteome</keyword>
<evidence type="ECO:0000313" key="8">
    <source>
        <dbReference type="Proteomes" id="UP001372338"/>
    </source>
</evidence>
<protein>
    <recommendedName>
        <fullName evidence="6">Peptidase A1 domain-containing protein</fullName>
    </recommendedName>
</protein>
<evidence type="ECO:0000313" key="7">
    <source>
        <dbReference type="EMBL" id="KAK7270261.1"/>
    </source>
</evidence>
<feature type="signal peptide" evidence="5">
    <location>
        <begin position="1"/>
        <end position="20"/>
    </location>
</feature>
<dbReference type="GO" id="GO:0004190">
    <property type="term" value="F:aspartic-type endopeptidase activity"/>
    <property type="evidence" value="ECO:0007669"/>
    <property type="project" value="InterPro"/>
</dbReference>
<sequence>MSLPFSKFLLLLLHVFFSCSLFLFPIPTHETETALVAPIFKDKSTNLFTLSVNLKTPLQRTNLYLDLGFSFSWLLCDTYNSSSFSEIPCTQENSLCLNVGFGGLSCGNCVIFSPPKPSCIEQNLVCDSFPENPVQNGLKAIGKGGLAVIDTLALPTTANDGSALGSLVRITNFTFACTSDNSTNVMKGLPKHITGLASLARSNLSIPNQISSALSTPNIVSLCFPSSTKVNGPGLAFFGTTGPYYALSSSNSKIDLSELLVYTPLIVNPVAFGDTVINYRTGTPSSHHFIGLTSIHVNGKPVPVNSTLLAIDQESGLGGTEISTATPYTRLESTIFKAFAELFEKEAASPPFNLKVTSPVRPFNVCYPAGDLTLTPEGPSVPIVDFVLHAKDVVWRIVGANSMVRIQNKKGVDLWCLGFLDGGVNGDAVVNGKNDQKTPIVIGGKQLEDNLIQFDIESNRFGFTSSLLSHSLSCTNLAIHSK</sequence>
<comment type="similarity">
    <text evidence="2">Belongs to the peptidase A1 family.</text>
</comment>
<dbReference type="InterPro" id="IPR032861">
    <property type="entry name" value="TAXi_N"/>
</dbReference>
<dbReference type="PANTHER" id="PTHR47965:SF6">
    <property type="entry name" value="ASPARTIC PROTEINASE GIP1-RELATED"/>
    <property type="match status" value="1"/>
</dbReference>